<feature type="transmembrane region" description="Helical" evidence="2">
    <location>
        <begin position="96"/>
        <end position="113"/>
    </location>
</feature>
<sequence length="846" mass="90397">MSTETNSESTTGTASDRRNARTISLGVDDTATDSRTIGPDVFRILSLGCVLLLIASFVRVLHEVTQAVGGTPSLFALVGGMLLAGTLLARLIRPRTALLAALTVAGLGFAYYLESSGVGVGIVLSQTGALAADIATLATGHPLIRTVEAGLWTLGFAPAPVFLSWYLALRGRYALSVLPGGFALGFLVLTGDADLTVTLLGTLAGLGAVGFGELERRGGSISQADLLAALFALIIVLSLSVSFVPGSETGPASIGATDAGTLEGTIDSAGERSGFTGQVDLSPEVRFTVESEQPSYWRTGVYDRFTGDEWVRTGQEQPLDGPINEPPGDHETMQQLVTAETEIGVMPVAPQPLAVTDGAAQYAELSAHGQVHPSTTLIEGDSYVVESAVVDPGQDELKRAGTDYPDQIEERYLQQPEDTSDEFAEYTANVTADAETPYEKAAAIENHLRSSKSYSLDVDQPSGNVAEDFLFEMDEGYCIYFATTMTQMLRAEEVPTRYVTGYTSGQQVDDSTHVVRGLDAHAWVEVYFPDYGWVAFEPTPSGERNDVHADQLEDARADDVENVDIEESEDVPVREDDDDEDEQNDRDPAEPDEGEHDDSETNETDPDQDPDTDPDSDTENESNETTDGTSLPDSDGEDTSEGDDSDGLSLPVTVSRELLALTTVVLVGLAAGIHRTDGRTRLQRLVGLVWQRPTDDPDDDAARAYRRLERLLGRTHRPRRPGESARSYVTALRTAATDDTGDSLESATDRDSGSGSDPNSNPNSNPNPDPTDPRIETVLESYERAVYGGGVSRREAANAVEAVDGLVREQVPLVGGAMSDAGQHKASTERGSDDENDGSDESTTAE</sequence>
<evidence type="ECO:0000313" key="5">
    <source>
        <dbReference type="Proteomes" id="UP000011519"/>
    </source>
</evidence>
<feature type="transmembrane region" description="Helical" evidence="2">
    <location>
        <begin position="149"/>
        <end position="168"/>
    </location>
</feature>
<dbReference type="AlphaFoldDB" id="M0A3R8"/>
<dbReference type="InterPro" id="IPR052901">
    <property type="entry name" value="Bact_TGase-like"/>
</dbReference>
<keyword evidence="2" id="KW-1133">Transmembrane helix</keyword>
<feature type="compositionally biased region" description="Basic and acidic residues" evidence="1">
    <location>
        <begin position="822"/>
        <end position="833"/>
    </location>
</feature>
<dbReference type="InterPro" id="IPR025403">
    <property type="entry name" value="TgpA-like_C"/>
</dbReference>
<feature type="transmembrane region" description="Helical" evidence="2">
    <location>
        <begin position="41"/>
        <end position="61"/>
    </location>
</feature>
<feature type="transmembrane region" description="Helical" evidence="2">
    <location>
        <begin position="67"/>
        <end position="89"/>
    </location>
</feature>
<accession>M0A3R8</accession>
<evidence type="ECO:0000259" key="3">
    <source>
        <dbReference type="SMART" id="SM00460"/>
    </source>
</evidence>
<feature type="transmembrane region" description="Helical" evidence="2">
    <location>
        <begin position="226"/>
        <end position="244"/>
    </location>
</feature>
<keyword evidence="5" id="KW-1185">Reference proteome</keyword>
<feature type="transmembrane region" description="Helical" evidence="2">
    <location>
        <begin position="173"/>
        <end position="189"/>
    </location>
</feature>
<feature type="transmembrane region" description="Helical" evidence="2">
    <location>
        <begin position="195"/>
        <end position="214"/>
    </location>
</feature>
<gene>
    <name evidence="4" type="ORF">C483_07764</name>
</gene>
<dbReference type="PANTHER" id="PTHR42736:SF1">
    <property type="entry name" value="PROTEIN-GLUTAMINE GAMMA-GLUTAMYLTRANSFERASE"/>
    <property type="match status" value="1"/>
</dbReference>
<feature type="region of interest" description="Disordered" evidence="1">
    <location>
        <begin position="554"/>
        <end position="649"/>
    </location>
</feature>
<dbReference type="PATRIC" id="fig|1227493.4.peg.1542"/>
<reference evidence="4 5" key="1">
    <citation type="journal article" date="2014" name="PLoS Genet.">
        <title>Phylogenetically driven sequencing of extremely halophilic archaea reveals strategies for static and dynamic osmo-response.</title>
        <authorList>
            <person name="Becker E.A."/>
            <person name="Seitzer P.M."/>
            <person name="Tritt A."/>
            <person name="Larsen D."/>
            <person name="Krusor M."/>
            <person name="Yao A.I."/>
            <person name="Wu D."/>
            <person name="Madern D."/>
            <person name="Eisen J.A."/>
            <person name="Darling A.E."/>
            <person name="Facciotti M.T."/>
        </authorList>
    </citation>
    <scope>NUCLEOTIDE SEQUENCE [LARGE SCALE GENOMIC DNA]</scope>
    <source>
        <strain evidence="4 5">JCM 10989</strain>
    </source>
</reference>
<dbReference type="Pfam" id="PF13559">
    <property type="entry name" value="DUF4129"/>
    <property type="match status" value="1"/>
</dbReference>
<dbReference type="InterPro" id="IPR002931">
    <property type="entry name" value="Transglutaminase-like"/>
</dbReference>
<organism evidence="4 5">
    <name type="scientific">Natrialba hulunbeirensis JCM 10989</name>
    <dbReference type="NCBI Taxonomy" id="1227493"/>
    <lineage>
        <taxon>Archaea</taxon>
        <taxon>Methanobacteriati</taxon>
        <taxon>Methanobacteriota</taxon>
        <taxon>Stenosarchaea group</taxon>
        <taxon>Halobacteria</taxon>
        <taxon>Halobacteriales</taxon>
        <taxon>Natrialbaceae</taxon>
        <taxon>Natrialba</taxon>
    </lineage>
</organism>
<evidence type="ECO:0000256" key="2">
    <source>
        <dbReference type="SAM" id="Phobius"/>
    </source>
</evidence>
<feature type="domain" description="Transglutaminase-like" evidence="3">
    <location>
        <begin position="470"/>
        <end position="540"/>
    </location>
</feature>
<feature type="region of interest" description="Disordered" evidence="1">
    <location>
        <begin position="734"/>
        <end position="774"/>
    </location>
</feature>
<dbReference type="SUPFAM" id="SSF54001">
    <property type="entry name" value="Cysteine proteinases"/>
    <property type="match status" value="1"/>
</dbReference>
<dbReference type="EMBL" id="AOIM01000019">
    <property type="protein sequence ID" value="ELY92502.1"/>
    <property type="molecule type" value="Genomic_DNA"/>
</dbReference>
<dbReference type="Pfam" id="PF01841">
    <property type="entry name" value="Transglut_core"/>
    <property type="match status" value="1"/>
</dbReference>
<dbReference type="OrthoDB" id="18481at2157"/>
<evidence type="ECO:0000256" key="1">
    <source>
        <dbReference type="SAM" id="MobiDB-lite"/>
    </source>
</evidence>
<dbReference type="Gene3D" id="3.10.620.30">
    <property type="match status" value="1"/>
</dbReference>
<keyword evidence="2" id="KW-0472">Membrane</keyword>
<feature type="region of interest" description="Disordered" evidence="1">
    <location>
        <begin position="814"/>
        <end position="846"/>
    </location>
</feature>
<dbReference type="Proteomes" id="UP000011519">
    <property type="component" value="Unassembled WGS sequence"/>
</dbReference>
<comment type="caution">
    <text evidence="4">The sequence shown here is derived from an EMBL/GenBank/DDBJ whole genome shotgun (WGS) entry which is preliminary data.</text>
</comment>
<evidence type="ECO:0000313" key="4">
    <source>
        <dbReference type="EMBL" id="ELY92502.1"/>
    </source>
</evidence>
<name>M0A3R8_9EURY</name>
<protein>
    <submittedName>
        <fullName evidence="4">Transglutaminase</fullName>
    </submittedName>
</protein>
<dbReference type="PANTHER" id="PTHR42736">
    <property type="entry name" value="PROTEIN-GLUTAMINE GAMMA-GLUTAMYLTRANSFERASE"/>
    <property type="match status" value="1"/>
</dbReference>
<keyword evidence="2" id="KW-0812">Transmembrane</keyword>
<dbReference type="InterPro" id="IPR038765">
    <property type="entry name" value="Papain-like_cys_pep_sf"/>
</dbReference>
<proteinExistence type="predicted"/>
<feature type="compositionally biased region" description="Acidic residues" evidence="1">
    <location>
        <begin position="634"/>
        <end position="646"/>
    </location>
</feature>
<dbReference type="RefSeq" id="WP_006652772.1">
    <property type="nucleotide sequence ID" value="NZ_AOIM01000019.1"/>
</dbReference>
<dbReference type="STRING" id="1227493.C483_07764"/>
<dbReference type="SMART" id="SM00460">
    <property type="entry name" value="TGc"/>
    <property type="match status" value="1"/>
</dbReference>
<feature type="compositionally biased region" description="Low complexity" evidence="1">
    <location>
        <begin position="753"/>
        <end position="764"/>
    </location>
</feature>
<feature type="compositionally biased region" description="Acidic residues" evidence="1">
    <location>
        <begin position="560"/>
        <end position="624"/>
    </location>
</feature>